<evidence type="ECO:0000256" key="1">
    <source>
        <dbReference type="ARBA" id="ARBA00004123"/>
    </source>
</evidence>
<keyword evidence="3" id="KW-0805">Transcription regulation</keyword>
<evidence type="ECO:0000313" key="8">
    <source>
        <dbReference type="EMBL" id="KZT42656.1"/>
    </source>
</evidence>
<organism evidence="8 9">
    <name type="scientific">Sistotremastrum suecicum HHB10207 ss-3</name>
    <dbReference type="NCBI Taxonomy" id="1314776"/>
    <lineage>
        <taxon>Eukaryota</taxon>
        <taxon>Fungi</taxon>
        <taxon>Dikarya</taxon>
        <taxon>Basidiomycota</taxon>
        <taxon>Agaricomycotina</taxon>
        <taxon>Agaricomycetes</taxon>
        <taxon>Sistotremastrales</taxon>
        <taxon>Sistotremastraceae</taxon>
        <taxon>Sistotremastrum</taxon>
    </lineage>
</organism>
<evidence type="ECO:0000256" key="2">
    <source>
        <dbReference type="ARBA" id="ARBA00022737"/>
    </source>
</evidence>
<evidence type="ECO:0000256" key="5">
    <source>
        <dbReference type="ARBA" id="ARBA00023242"/>
    </source>
</evidence>
<feature type="compositionally biased region" description="Polar residues" evidence="6">
    <location>
        <begin position="397"/>
        <end position="406"/>
    </location>
</feature>
<dbReference type="SUPFAM" id="SSF55785">
    <property type="entry name" value="PYP-like sensor domain (PAS domain)"/>
    <property type="match status" value="1"/>
</dbReference>
<sequence>MFSIRQTPAANFPYYASRLSRPHFLPFLLQLAPPPVLTVAAVPLVPPMDVSFIAIIDSGKDARWLWLSNSVTELLGWLPEELVGKSPFELMHPDELHKVQEMHYQTVSQDKAAAVAFLQFKHKDPGRYILCKIARSVIHDALIGSVSAAHEGNRLMVSTSTAQEVEVISSDAARFCYRRWNDPTPAPVNFPSRSSPAVSSPSPSSNGDSSEALVETMRRYDDQFPYDTVHPSERTGLILNRFTLGCTVLYCTNDLILDSKLVQNRFFFDFVDEEDQADVLRWVNMVKGWAKSDKTDGPPADGGFYFGKFKLCRAGRHSIINSATQPGSDHPPRKVTHRQRPSAVAAGSGGAGSRRRSRSNATNATSRTGHESSQASRLPATAEEQNKNGEEAAGPPSTVSESSSKTQEPRYSEDTVEAIFSAHSDGLIVILRRAQELASRSRT</sequence>
<evidence type="ECO:0000259" key="7">
    <source>
        <dbReference type="PROSITE" id="PS50112"/>
    </source>
</evidence>
<dbReference type="EMBL" id="KV428012">
    <property type="protein sequence ID" value="KZT42656.1"/>
    <property type="molecule type" value="Genomic_DNA"/>
</dbReference>
<dbReference type="InterPro" id="IPR035965">
    <property type="entry name" value="PAS-like_dom_sf"/>
</dbReference>
<accession>A0A166HFF9</accession>
<dbReference type="GO" id="GO:0000981">
    <property type="term" value="F:DNA-binding transcription factor activity, RNA polymerase II-specific"/>
    <property type="evidence" value="ECO:0007669"/>
    <property type="project" value="TreeGrafter"/>
</dbReference>
<keyword evidence="9" id="KW-1185">Reference proteome</keyword>
<comment type="subcellular location">
    <subcellularLocation>
        <location evidence="1">Nucleus</location>
    </subcellularLocation>
</comment>
<evidence type="ECO:0000256" key="6">
    <source>
        <dbReference type="SAM" id="MobiDB-lite"/>
    </source>
</evidence>
<dbReference type="InterPro" id="IPR000014">
    <property type="entry name" value="PAS"/>
</dbReference>
<keyword evidence="2" id="KW-0677">Repeat</keyword>
<dbReference type="Pfam" id="PF00989">
    <property type="entry name" value="PAS"/>
    <property type="match status" value="1"/>
</dbReference>
<keyword evidence="4" id="KW-0804">Transcription</keyword>
<evidence type="ECO:0000256" key="3">
    <source>
        <dbReference type="ARBA" id="ARBA00023015"/>
    </source>
</evidence>
<feature type="region of interest" description="Disordered" evidence="6">
    <location>
        <begin position="187"/>
        <end position="211"/>
    </location>
</feature>
<protein>
    <recommendedName>
        <fullName evidence="7">PAS domain-containing protein</fullName>
    </recommendedName>
</protein>
<feature type="compositionally biased region" description="Low complexity" evidence="6">
    <location>
        <begin position="191"/>
        <end position="210"/>
    </location>
</feature>
<evidence type="ECO:0000313" key="9">
    <source>
        <dbReference type="Proteomes" id="UP000076798"/>
    </source>
</evidence>
<dbReference type="Gene3D" id="3.30.450.20">
    <property type="entry name" value="PAS domain"/>
    <property type="match status" value="1"/>
</dbReference>
<reference evidence="8 9" key="1">
    <citation type="journal article" date="2016" name="Mol. Biol. Evol.">
        <title>Comparative Genomics of Early-Diverging Mushroom-Forming Fungi Provides Insights into the Origins of Lignocellulose Decay Capabilities.</title>
        <authorList>
            <person name="Nagy L.G."/>
            <person name="Riley R."/>
            <person name="Tritt A."/>
            <person name="Adam C."/>
            <person name="Daum C."/>
            <person name="Floudas D."/>
            <person name="Sun H."/>
            <person name="Yadav J.S."/>
            <person name="Pangilinan J."/>
            <person name="Larsson K.H."/>
            <person name="Matsuura K."/>
            <person name="Barry K."/>
            <person name="Labutti K."/>
            <person name="Kuo R."/>
            <person name="Ohm R.A."/>
            <person name="Bhattacharya S.S."/>
            <person name="Shirouzu T."/>
            <person name="Yoshinaga Y."/>
            <person name="Martin F.M."/>
            <person name="Grigoriev I.V."/>
            <person name="Hibbett D.S."/>
        </authorList>
    </citation>
    <scope>NUCLEOTIDE SEQUENCE [LARGE SCALE GENOMIC DNA]</scope>
    <source>
        <strain evidence="8 9">HHB10207 ss-3</strain>
    </source>
</reference>
<keyword evidence="5" id="KW-0539">Nucleus</keyword>
<dbReference type="STRING" id="1314776.A0A166HFF9"/>
<gene>
    <name evidence="8" type="ORF">SISSUDRAFT_1041273</name>
</gene>
<dbReference type="GO" id="GO:0000977">
    <property type="term" value="F:RNA polymerase II transcription regulatory region sequence-specific DNA binding"/>
    <property type="evidence" value="ECO:0007669"/>
    <property type="project" value="TreeGrafter"/>
</dbReference>
<feature type="domain" description="PAS" evidence="7">
    <location>
        <begin position="65"/>
        <end position="110"/>
    </location>
</feature>
<dbReference type="AlphaFoldDB" id="A0A166HFF9"/>
<dbReference type="InterPro" id="IPR013767">
    <property type="entry name" value="PAS_fold"/>
</dbReference>
<dbReference type="GO" id="GO:0005634">
    <property type="term" value="C:nucleus"/>
    <property type="evidence" value="ECO:0007669"/>
    <property type="project" value="UniProtKB-SubCell"/>
</dbReference>
<dbReference type="CDD" id="cd00130">
    <property type="entry name" value="PAS"/>
    <property type="match status" value="1"/>
</dbReference>
<dbReference type="PANTHER" id="PTHR23043">
    <property type="entry name" value="HYPOXIA-INDUCIBLE FACTOR 1 ALPHA"/>
    <property type="match status" value="1"/>
</dbReference>
<dbReference type="SMART" id="SM00091">
    <property type="entry name" value="PAS"/>
    <property type="match status" value="1"/>
</dbReference>
<dbReference type="Proteomes" id="UP000076798">
    <property type="component" value="Unassembled WGS sequence"/>
</dbReference>
<dbReference type="OrthoDB" id="411251at2759"/>
<evidence type="ECO:0000256" key="4">
    <source>
        <dbReference type="ARBA" id="ARBA00023163"/>
    </source>
</evidence>
<name>A0A166HFF9_9AGAM</name>
<dbReference type="NCBIfam" id="TIGR00229">
    <property type="entry name" value="sensory_box"/>
    <property type="match status" value="1"/>
</dbReference>
<proteinExistence type="predicted"/>
<dbReference type="PANTHER" id="PTHR23043:SF17">
    <property type="entry name" value="PROTEIN SIMILAR"/>
    <property type="match status" value="1"/>
</dbReference>
<dbReference type="PROSITE" id="PS50112">
    <property type="entry name" value="PAS"/>
    <property type="match status" value="1"/>
</dbReference>
<feature type="region of interest" description="Disordered" evidence="6">
    <location>
        <begin position="321"/>
        <end position="414"/>
    </location>
</feature>